<dbReference type="Proteomes" id="UP000253782">
    <property type="component" value="Unassembled WGS sequence"/>
</dbReference>
<name>A0A369USC7_9GAMM</name>
<sequence length="366" mass="42060">MDAGAIFAVSECADAGPGMFDRLRLFVTERLARARGLAPPLALMNFVSSLRERTDWSGSRLKRYIKAAKYLARVLCMPLRHGRYLDFVYRNQAMCTYRRRDPRVLERHFHRYINAHWNRSARLLSIQSHYRFVLTRLPKALFEAIYTDGNATLGTVTLKDGSPLKLCLRPPILMGCEGELSIELRDANDHLLYRIVLSVIDYRPTIAIGCIQGPAGESSRDVVRDLTRNMHGMRPKQLMLSLAYAFARQYGIKRIWTVSNAAHPLRQVRRTFQADYDAFWQEQGGRQVGNGWFILPEQLSRKSESEVPSNHRSAFRRREALRIEIERLLGHALEAAPAWSARTPLKQGLESAKSYQDDRRKASWIS</sequence>
<proteinExistence type="predicted"/>
<organism evidence="1 2">
    <name type="scientific">Dyella tabacisoli</name>
    <dbReference type="NCBI Taxonomy" id="2282381"/>
    <lineage>
        <taxon>Bacteria</taxon>
        <taxon>Pseudomonadati</taxon>
        <taxon>Pseudomonadota</taxon>
        <taxon>Gammaproteobacteria</taxon>
        <taxon>Lysobacterales</taxon>
        <taxon>Rhodanobacteraceae</taxon>
        <taxon>Dyella</taxon>
    </lineage>
</organism>
<dbReference type="Pfam" id="PF04393">
    <property type="entry name" value="DUF535"/>
    <property type="match status" value="1"/>
</dbReference>
<evidence type="ECO:0000313" key="2">
    <source>
        <dbReference type="Proteomes" id="UP000253782"/>
    </source>
</evidence>
<dbReference type="AlphaFoldDB" id="A0A369USC7"/>
<protein>
    <submittedName>
        <fullName evidence="1">DUF535 domain-containing protein</fullName>
    </submittedName>
</protein>
<dbReference type="OrthoDB" id="6835762at2"/>
<dbReference type="PANTHER" id="PTHR38785:SF1">
    <property type="entry name" value="HOMOLOG OF VIRK"/>
    <property type="match status" value="1"/>
</dbReference>
<dbReference type="GO" id="GO:0006974">
    <property type="term" value="P:DNA damage response"/>
    <property type="evidence" value="ECO:0007669"/>
    <property type="project" value="TreeGrafter"/>
</dbReference>
<accession>A0A369USC7</accession>
<keyword evidence="2" id="KW-1185">Reference proteome</keyword>
<comment type="caution">
    <text evidence="1">The sequence shown here is derived from an EMBL/GenBank/DDBJ whole genome shotgun (WGS) entry which is preliminary data.</text>
</comment>
<dbReference type="PANTHER" id="PTHR38785">
    <property type="entry name" value="HOMOLOG OF VIRK"/>
    <property type="match status" value="1"/>
</dbReference>
<gene>
    <name evidence="1" type="ORF">DVJ77_05390</name>
</gene>
<reference evidence="1 2" key="1">
    <citation type="submission" date="2018-07" db="EMBL/GenBank/DDBJ databases">
        <title>Dyella tabacisoli L4-6T, whole genome shotgun sequence.</title>
        <authorList>
            <person name="Zhou X.-K."/>
            <person name="Li W.-J."/>
            <person name="Duan Y.-Q."/>
        </authorList>
    </citation>
    <scope>NUCLEOTIDE SEQUENCE [LARGE SCALE GENOMIC DNA]</scope>
    <source>
        <strain evidence="1 2">L4-6</strain>
    </source>
</reference>
<dbReference type="EMBL" id="QQAH01000003">
    <property type="protein sequence ID" value="RDD82945.1"/>
    <property type="molecule type" value="Genomic_DNA"/>
</dbReference>
<dbReference type="InterPro" id="IPR007488">
    <property type="entry name" value="DUF535"/>
</dbReference>
<evidence type="ECO:0000313" key="1">
    <source>
        <dbReference type="EMBL" id="RDD82945.1"/>
    </source>
</evidence>